<dbReference type="Proteomes" id="UP000813385">
    <property type="component" value="Unassembled WGS sequence"/>
</dbReference>
<dbReference type="OrthoDB" id="40334at2759"/>
<evidence type="ECO:0000313" key="3">
    <source>
        <dbReference type="Proteomes" id="UP000813385"/>
    </source>
</evidence>
<dbReference type="Pfam" id="PF13911">
    <property type="entry name" value="AhpC-TSA_2"/>
    <property type="match status" value="1"/>
</dbReference>
<dbReference type="EMBL" id="JAGPXD010000001">
    <property type="protein sequence ID" value="KAH7377063.1"/>
    <property type="molecule type" value="Genomic_DNA"/>
</dbReference>
<dbReference type="PANTHER" id="PTHR42336:SF1">
    <property type="entry name" value="ALKYL HYDROPEROXIDE REDUCTASE SUBUNIT C_ THIOL SPECIFIC ANTIOXIDANT DOMAIN-CONTAINING PROTEIN"/>
    <property type="match status" value="1"/>
</dbReference>
<feature type="region of interest" description="Disordered" evidence="1">
    <location>
        <begin position="17"/>
        <end position="58"/>
    </location>
</feature>
<feature type="compositionally biased region" description="Basic and acidic residues" evidence="1">
    <location>
        <begin position="217"/>
        <end position="248"/>
    </location>
</feature>
<keyword evidence="3" id="KW-1185">Reference proteome</keyword>
<sequence length="340" mass="35806">MFSGLATKIALKKAGLPSDSLNFNWGGGGGQDELKKPTRSNTGRGAQDFDDDGSDNSWPAWMSVKPTMPMAVQAWLSPPPPPVPVAKDCPNIGEMAPIDRDRKLRLGGGRATLVVFLRCVGCAFAQKTFLALRAISVKYPIRCVAVSHSSATATRKWLDMLGGEWSVEVVVDEDRAIYAAWGLGLCSVWHVFNPSSQAQAWKETGWLGDKVASAVGKEEERSATMAARRAEREPPARADTNKEVEKGGRWKLGRTKTGGSDKLTRAPTGGSTASGQSMGAGPGVGAGAEDDGPGSAGLGNKWQTAGAFAVDGRGTVIWGGKAAKVDDVLDLDAGVRILRA</sequence>
<comment type="caution">
    <text evidence="2">The sequence shown here is derived from an EMBL/GenBank/DDBJ whole genome shotgun (WGS) entry which is preliminary data.</text>
</comment>
<proteinExistence type="predicted"/>
<accession>A0A8K0TRJ6</accession>
<dbReference type="InterPro" id="IPR032801">
    <property type="entry name" value="PXL2A/B/C"/>
</dbReference>
<evidence type="ECO:0000313" key="2">
    <source>
        <dbReference type="EMBL" id="KAH7377063.1"/>
    </source>
</evidence>
<organism evidence="2 3">
    <name type="scientific">Plectosphaerella cucumerina</name>
    <dbReference type="NCBI Taxonomy" id="40658"/>
    <lineage>
        <taxon>Eukaryota</taxon>
        <taxon>Fungi</taxon>
        <taxon>Dikarya</taxon>
        <taxon>Ascomycota</taxon>
        <taxon>Pezizomycotina</taxon>
        <taxon>Sordariomycetes</taxon>
        <taxon>Hypocreomycetidae</taxon>
        <taxon>Glomerellales</taxon>
        <taxon>Plectosphaerellaceae</taxon>
        <taxon>Plectosphaerella</taxon>
    </lineage>
</organism>
<dbReference type="AlphaFoldDB" id="A0A8K0TRJ6"/>
<name>A0A8K0TRJ6_9PEZI</name>
<protein>
    <recommendedName>
        <fullName evidence="4">Alkyl hydroperoxide reductase subunit C/ Thiol specific antioxidant domain-containing protein</fullName>
    </recommendedName>
</protein>
<reference evidence="2" key="1">
    <citation type="journal article" date="2021" name="Nat. Commun.">
        <title>Genetic determinants of endophytism in the Arabidopsis root mycobiome.</title>
        <authorList>
            <person name="Mesny F."/>
            <person name="Miyauchi S."/>
            <person name="Thiergart T."/>
            <person name="Pickel B."/>
            <person name="Atanasova L."/>
            <person name="Karlsson M."/>
            <person name="Huettel B."/>
            <person name="Barry K.W."/>
            <person name="Haridas S."/>
            <person name="Chen C."/>
            <person name="Bauer D."/>
            <person name="Andreopoulos W."/>
            <person name="Pangilinan J."/>
            <person name="LaButti K."/>
            <person name="Riley R."/>
            <person name="Lipzen A."/>
            <person name="Clum A."/>
            <person name="Drula E."/>
            <person name="Henrissat B."/>
            <person name="Kohler A."/>
            <person name="Grigoriev I.V."/>
            <person name="Martin F.M."/>
            <person name="Hacquard S."/>
        </authorList>
    </citation>
    <scope>NUCLEOTIDE SEQUENCE</scope>
    <source>
        <strain evidence="2">MPI-CAGE-AT-0016</strain>
    </source>
</reference>
<dbReference type="InterPro" id="IPR036249">
    <property type="entry name" value="Thioredoxin-like_sf"/>
</dbReference>
<dbReference type="PANTHER" id="PTHR42336">
    <property type="entry name" value="THIOREDOXIN DOMAIN-CONTAINING PROTEIN-RELATED"/>
    <property type="match status" value="1"/>
</dbReference>
<dbReference type="SUPFAM" id="SSF52833">
    <property type="entry name" value="Thioredoxin-like"/>
    <property type="match status" value="1"/>
</dbReference>
<feature type="region of interest" description="Disordered" evidence="1">
    <location>
        <begin position="217"/>
        <end position="298"/>
    </location>
</feature>
<gene>
    <name evidence="2" type="ORF">B0T11DRAFT_26387</name>
</gene>
<evidence type="ECO:0008006" key="4">
    <source>
        <dbReference type="Google" id="ProtNLM"/>
    </source>
</evidence>
<evidence type="ECO:0000256" key="1">
    <source>
        <dbReference type="SAM" id="MobiDB-lite"/>
    </source>
</evidence>